<evidence type="ECO:0000313" key="4">
    <source>
        <dbReference type="Proteomes" id="UP000326302"/>
    </source>
</evidence>
<feature type="transmembrane region" description="Helical" evidence="1">
    <location>
        <begin position="180"/>
        <end position="198"/>
    </location>
</feature>
<dbReference type="InterPro" id="IPR025828">
    <property type="entry name" value="Put_sensor_dom"/>
</dbReference>
<dbReference type="RefSeq" id="WP_152120050.1">
    <property type="nucleotide sequence ID" value="NZ_QJOW01000002.1"/>
</dbReference>
<feature type="transmembrane region" description="Helical" evidence="1">
    <location>
        <begin position="53"/>
        <end position="75"/>
    </location>
</feature>
<proteinExistence type="predicted"/>
<keyword evidence="1" id="KW-1133">Transmembrane helix</keyword>
<evidence type="ECO:0000259" key="2">
    <source>
        <dbReference type="Pfam" id="PF13796"/>
    </source>
</evidence>
<feature type="transmembrane region" description="Helical" evidence="1">
    <location>
        <begin position="28"/>
        <end position="47"/>
    </location>
</feature>
<protein>
    <submittedName>
        <fullName evidence="3">Histidine kinase</fullName>
    </submittedName>
</protein>
<name>A0A5N5UEL8_9EURY</name>
<feature type="transmembrane region" description="Helical" evidence="1">
    <location>
        <begin position="130"/>
        <end position="154"/>
    </location>
</feature>
<accession>A0A5N5UEL8</accession>
<sequence>MPSIVDGRITLRGGIDAVFGPVVSRRTYANLAYLFVSFPLTMLYWSLFGFGMIFGTLLSVALVGIAILALMLAVVRALAALERQLVNALLAVSLETPDDVTNRSGVGGRLRGSVDAASTWRGFGFLLLKIFLGIIGVMLAYGVVQGVTLISAVVRRPFDVSFGEVNGEPVTWTVETLPETALAVGVGTILVLLTLHLANGFGYVAERMALALLGEPTEESTAD</sequence>
<dbReference type="OrthoDB" id="253413at2157"/>
<reference evidence="3 4" key="1">
    <citation type="submission" date="2019-10" db="EMBL/GenBank/DDBJ databases">
        <title>Unraveling microbial dark matter from salterns through culturing: the case of the genus Halosegnis.</title>
        <authorList>
            <person name="Duran-Viseras A."/>
            <person name="Andrei A.-S."/>
            <person name="Vera-Gargallo B."/>
            <person name="Ghai R."/>
            <person name="Sanchez-Porro C."/>
            <person name="Ventosa A."/>
        </authorList>
    </citation>
    <scope>NUCLEOTIDE SEQUENCE [LARGE SCALE GENOMIC DNA]</scope>
    <source>
        <strain evidence="3 4">F17-44</strain>
    </source>
</reference>
<evidence type="ECO:0000313" key="3">
    <source>
        <dbReference type="EMBL" id="KAB7517175.1"/>
    </source>
</evidence>
<keyword evidence="1" id="KW-0472">Membrane</keyword>
<comment type="caution">
    <text evidence="3">The sequence shown here is derived from an EMBL/GenBank/DDBJ whole genome shotgun (WGS) entry which is preliminary data.</text>
</comment>
<keyword evidence="1" id="KW-0812">Transmembrane</keyword>
<dbReference type="GO" id="GO:0016301">
    <property type="term" value="F:kinase activity"/>
    <property type="evidence" value="ECO:0007669"/>
    <property type="project" value="UniProtKB-KW"/>
</dbReference>
<dbReference type="Proteomes" id="UP000326302">
    <property type="component" value="Unassembled WGS sequence"/>
</dbReference>
<feature type="domain" description="Putative sensor" evidence="2">
    <location>
        <begin position="33"/>
        <end position="213"/>
    </location>
</feature>
<dbReference type="EMBL" id="QJOW01000002">
    <property type="protein sequence ID" value="KAB7517175.1"/>
    <property type="molecule type" value="Genomic_DNA"/>
</dbReference>
<dbReference type="Pfam" id="PF13796">
    <property type="entry name" value="Sensor"/>
    <property type="match status" value="1"/>
</dbReference>
<keyword evidence="3" id="KW-0808">Transferase</keyword>
<evidence type="ECO:0000256" key="1">
    <source>
        <dbReference type="SAM" id="Phobius"/>
    </source>
</evidence>
<dbReference type="AlphaFoldDB" id="A0A5N5UEL8"/>
<organism evidence="3 4">
    <name type="scientific">Halosegnis rubeus</name>
    <dbReference type="NCBI Taxonomy" id="2212850"/>
    <lineage>
        <taxon>Archaea</taxon>
        <taxon>Methanobacteriati</taxon>
        <taxon>Methanobacteriota</taxon>
        <taxon>Stenosarchaea group</taxon>
        <taxon>Halobacteria</taxon>
        <taxon>Halobacteriales</taxon>
        <taxon>Natronomonadaceae</taxon>
        <taxon>Halosegnis</taxon>
    </lineage>
</organism>
<gene>
    <name evidence="3" type="ORF">DMP03_07420</name>
</gene>
<keyword evidence="3" id="KW-0418">Kinase</keyword>